<dbReference type="Pfam" id="PF12049">
    <property type="entry name" value="DUF3531"/>
    <property type="match status" value="1"/>
</dbReference>
<dbReference type="FunCoup" id="D8QP70">
    <property type="interactions" value="1015"/>
</dbReference>
<name>D8QP70_SELML</name>
<evidence type="ECO:0000313" key="2">
    <source>
        <dbReference type="Proteomes" id="UP000001514"/>
    </source>
</evidence>
<dbReference type="KEGG" id="smo:SELMODRAFT_74924"/>
<accession>D8QP70</accession>
<dbReference type="STRING" id="88036.D8QP70"/>
<dbReference type="OrthoDB" id="2014339at2759"/>
<dbReference type="OMA" id="IGDWEEG"/>
<dbReference type="PANTHER" id="PTHR46737:SF2">
    <property type="entry name" value="OS02G0827600 PROTEIN"/>
    <property type="match status" value="1"/>
</dbReference>
<dbReference type="EMBL" id="GL377565">
    <property type="protein sequence ID" value="EFJ38228.1"/>
    <property type="molecule type" value="Genomic_DNA"/>
</dbReference>
<dbReference type="HOGENOM" id="CLU_073961_0_0_1"/>
<dbReference type="eggNOG" id="ENOG502QUJW">
    <property type="taxonomic scope" value="Eukaryota"/>
</dbReference>
<dbReference type="Proteomes" id="UP000001514">
    <property type="component" value="Unassembled WGS sequence"/>
</dbReference>
<dbReference type="PANTHER" id="PTHR46737">
    <property type="entry name" value="OS02G0827600 PROTEIN"/>
    <property type="match status" value="1"/>
</dbReference>
<reference evidence="1 2" key="1">
    <citation type="journal article" date="2011" name="Science">
        <title>The Selaginella genome identifies genetic changes associated with the evolution of vascular plants.</title>
        <authorList>
            <person name="Banks J.A."/>
            <person name="Nishiyama T."/>
            <person name="Hasebe M."/>
            <person name="Bowman J.L."/>
            <person name="Gribskov M."/>
            <person name="dePamphilis C."/>
            <person name="Albert V.A."/>
            <person name="Aono N."/>
            <person name="Aoyama T."/>
            <person name="Ambrose B.A."/>
            <person name="Ashton N.W."/>
            <person name="Axtell M.J."/>
            <person name="Barker E."/>
            <person name="Barker M.S."/>
            <person name="Bennetzen J.L."/>
            <person name="Bonawitz N.D."/>
            <person name="Chapple C."/>
            <person name="Cheng C."/>
            <person name="Correa L.G."/>
            <person name="Dacre M."/>
            <person name="DeBarry J."/>
            <person name="Dreyer I."/>
            <person name="Elias M."/>
            <person name="Engstrom E.M."/>
            <person name="Estelle M."/>
            <person name="Feng L."/>
            <person name="Finet C."/>
            <person name="Floyd S.K."/>
            <person name="Frommer W.B."/>
            <person name="Fujita T."/>
            <person name="Gramzow L."/>
            <person name="Gutensohn M."/>
            <person name="Harholt J."/>
            <person name="Hattori M."/>
            <person name="Heyl A."/>
            <person name="Hirai T."/>
            <person name="Hiwatashi Y."/>
            <person name="Ishikawa M."/>
            <person name="Iwata M."/>
            <person name="Karol K.G."/>
            <person name="Koehler B."/>
            <person name="Kolukisaoglu U."/>
            <person name="Kubo M."/>
            <person name="Kurata T."/>
            <person name="Lalonde S."/>
            <person name="Li K."/>
            <person name="Li Y."/>
            <person name="Litt A."/>
            <person name="Lyons E."/>
            <person name="Manning G."/>
            <person name="Maruyama T."/>
            <person name="Michael T.P."/>
            <person name="Mikami K."/>
            <person name="Miyazaki S."/>
            <person name="Morinaga S."/>
            <person name="Murata T."/>
            <person name="Mueller-Roeber B."/>
            <person name="Nelson D.R."/>
            <person name="Obara M."/>
            <person name="Oguri Y."/>
            <person name="Olmstead R.G."/>
            <person name="Onodera N."/>
            <person name="Petersen B.L."/>
            <person name="Pils B."/>
            <person name="Prigge M."/>
            <person name="Rensing S.A."/>
            <person name="Riano-Pachon D.M."/>
            <person name="Roberts A.W."/>
            <person name="Sato Y."/>
            <person name="Scheller H.V."/>
            <person name="Schulz B."/>
            <person name="Schulz C."/>
            <person name="Shakirov E.V."/>
            <person name="Shibagaki N."/>
            <person name="Shinohara N."/>
            <person name="Shippen D.E."/>
            <person name="Soerensen I."/>
            <person name="Sotooka R."/>
            <person name="Sugimoto N."/>
            <person name="Sugita M."/>
            <person name="Sumikawa N."/>
            <person name="Tanurdzic M."/>
            <person name="Theissen G."/>
            <person name="Ulvskov P."/>
            <person name="Wakazuki S."/>
            <person name="Weng J.K."/>
            <person name="Willats W.W."/>
            <person name="Wipf D."/>
            <person name="Wolf P.G."/>
            <person name="Yang L."/>
            <person name="Zimmer A.D."/>
            <person name="Zhu Q."/>
            <person name="Mitros T."/>
            <person name="Hellsten U."/>
            <person name="Loque D."/>
            <person name="Otillar R."/>
            <person name="Salamov A."/>
            <person name="Schmutz J."/>
            <person name="Shapiro H."/>
            <person name="Lindquist E."/>
            <person name="Lucas S."/>
            <person name="Rokhsar D."/>
            <person name="Grigoriev I.V."/>
        </authorList>
    </citation>
    <scope>NUCLEOTIDE SEQUENCE [LARGE SCALE GENOMIC DNA]</scope>
</reference>
<dbReference type="AlphaFoldDB" id="D8QP70"/>
<dbReference type="Gramene" id="EFJ38228">
    <property type="protein sequence ID" value="EFJ38228"/>
    <property type="gene ID" value="SELMODRAFT_74924"/>
</dbReference>
<proteinExistence type="predicted"/>
<protein>
    <submittedName>
        <fullName evidence="1">Uncharacterized protein</fullName>
    </submittedName>
</protein>
<dbReference type="InParanoid" id="D8QP70"/>
<keyword evidence="2" id="KW-1185">Reference proteome</keyword>
<gene>
    <name evidence="1" type="ORF">SELMODRAFT_74924</name>
</gene>
<dbReference type="InterPro" id="IPR021920">
    <property type="entry name" value="DUF3531"/>
</dbReference>
<evidence type="ECO:0000313" key="1">
    <source>
        <dbReference type="EMBL" id="EFJ38228.1"/>
    </source>
</evidence>
<sequence>MASSCWLSPPRLWRPLPVQVKKCQWRRRRIGARICAVGADFSDIDATDESDQGGGFKGGGARAKRLEKVRYEKQARKEKEDSTYPEWARIFEDQARNDDEVREILGDSLGNPEEMEKRLRDRVLRKGNDLFTPKTGTAIPLEVQFRDFDPAGAFIWFELCGAPTEKDLDIIGGVFRSWYILGKLGAFNTFNMQLTKLPVEAPPKYSAELAKQSLPAYFHNIGDIEYQDTIGRVWVDLGTSDPLAWDVIINSLSAVSSDHVGMKLLVFGGNKFGDWEDGMKNPDDGYKVYKI</sequence>
<organism evidence="2">
    <name type="scientific">Selaginella moellendorffii</name>
    <name type="common">Spikemoss</name>
    <dbReference type="NCBI Taxonomy" id="88036"/>
    <lineage>
        <taxon>Eukaryota</taxon>
        <taxon>Viridiplantae</taxon>
        <taxon>Streptophyta</taxon>
        <taxon>Embryophyta</taxon>
        <taxon>Tracheophyta</taxon>
        <taxon>Lycopodiopsida</taxon>
        <taxon>Selaginellales</taxon>
        <taxon>Selaginellaceae</taxon>
        <taxon>Selaginella</taxon>
    </lineage>
</organism>